<dbReference type="HOGENOM" id="CLU_2318666_0_0_10"/>
<gene>
    <name evidence="1" type="ORF">HMPREF0765_4651</name>
</gene>
<accession>C2G4Z5</accession>
<comment type="caution">
    <text evidence="1">The sequence shown here is derived from an EMBL/GenBank/DDBJ whole genome shotgun (WGS) entry which is preliminary data.</text>
</comment>
<name>C2G4Z5_SPHSI</name>
<evidence type="ECO:0000313" key="2">
    <source>
        <dbReference type="Proteomes" id="UP000006241"/>
    </source>
</evidence>
<dbReference type="Gene3D" id="3.30.450.20">
    <property type="entry name" value="PAS domain"/>
    <property type="match status" value="1"/>
</dbReference>
<organism evidence="1 2">
    <name type="scientific">Sphingobacterium spiritivorum ATCC 33300</name>
    <dbReference type="NCBI Taxonomy" id="525372"/>
    <lineage>
        <taxon>Bacteria</taxon>
        <taxon>Pseudomonadati</taxon>
        <taxon>Bacteroidota</taxon>
        <taxon>Sphingobacteriia</taxon>
        <taxon>Sphingobacteriales</taxon>
        <taxon>Sphingobacteriaceae</taxon>
        <taxon>Sphingobacterium</taxon>
    </lineage>
</organism>
<proteinExistence type="predicted"/>
<evidence type="ECO:0000313" key="1">
    <source>
        <dbReference type="EMBL" id="EEI89746.1"/>
    </source>
</evidence>
<dbReference type="EMBL" id="ACHB01000100">
    <property type="protein sequence ID" value="EEI89746.1"/>
    <property type="molecule type" value="Genomic_DNA"/>
</dbReference>
<sequence length="99" mass="11417">MNTEIQKLHRIWQSSRAVKTTFFPKNGFKELANTITSSGPFYYYIVDFYDMSLSHISPAIYDLHGSDPNTVTFDDILQLVHPDDLDFVSRAESKISRLL</sequence>
<dbReference type="Proteomes" id="UP000006241">
    <property type="component" value="Unassembled WGS sequence"/>
</dbReference>
<evidence type="ECO:0008006" key="3">
    <source>
        <dbReference type="Google" id="ProtNLM"/>
    </source>
</evidence>
<dbReference type="AlphaFoldDB" id="C2G4Z5"/>
<dbReference type="RefSeq" id="WP_003004780.1">
    <property type="nucleotide sequence ID" value="NZ_GG668630.1"/>
</dbReference>
<reference evidence="1 2" key="1">
    <citation type="submission" date="2009-01" db="EMBL/GenBank/DDBJ databases">
        <authorList>
            <person name="Qin X."/>
            <person name="Bachman B."/>
            <person name="Battles P."/>
            <person name="Bell A."/>
            <person name="Bess C."/>
            <person name="Bickham C."/>
            <person name="Chaboub L."/>
            <person name="Chen D."/>
            <person name="Coyle M."/>
            <person name="Deiros D.R."/>
            <person name="Dinh H."/>
            <person name="Forbes L."/>
            <person name="Fowler G."/>
            <person name="Francisco L."/>
            <person name="Fu Q."/>
            <person name="Gubbala S."/>
            <person name="Hale W."/>
            <person name="Han Y."/>
            <person name="Hemphill L."/>
            <person name="Highlander S.K."/>
            <person name="Hirani K."/>
            <person name="Hogues M."/>
            <person name="Jackson L."/>
            <person name="Jakkamsetti A."/>
            <person name="Javaid M."/>
            <person name="Jiang H."/>
            <person name="Korchina V."/>
            <person name="Kovar C."/>
            <person name="Lara F."/>
            <person name="Lee S."/>
            <person name="Mata R."/>
            <person name="Mathew T."/>
            <person name="Moen C."/>
            <person name="Morales K."/>
            <person name="Munidasa M."/>
            <person name="Nazareth L."/>
            <person name="Ngo R."/>
            <person name="Nguyen L."/>
            <person name="Okwuonu G."/>
            <person name="Ongeri F."/>
            <person name="Patil S."/>
            <person name="Petrosino J."/>
            <person name="Pham C."/>
            <person name="Pham P."/>
            <person name="Pu L.-L."/>
            <person name="Puazo M."/>
            <person name="Raj R."/>
            <person name="Reid J."/>
            <person name="Rouhana J."/>
            <person name="Saada N."/>
            <person name="Shang Y."/>
            <person name="Simmons D."/>
            <person name="Thornton R."/>
            <person name="Warren J."/>
            <person name="Weissenberger G."/>
            <person name="Zhang J."/>
            <person name="Zhang L."/>
            <person name="Zhou C."/>
            <person name="Zhu D."/>
            <person name="Muzny D."/>
            <person name="Worley K."/>
            <person name="Gibbs R."/>
        </authorList>
    </citation>
    <scope>NUCLEOTIDE SEQUENCE [LARGE SCALE GENOMIC DNA]</scope>
    <source>
        <strain evidence="1 2">ATCC 33300</strain>
    </source>
</reference>
<protein>
    <recommendedName>
        <fullName evidence="3">PAS domain-containing protein</fullName>
    </recommendedName>
</protein>